<protein>
    <recommendedName>
        <fullName evidence="1">N-acetyltransferase domain-containing protein</fullName>
    </recommendedName>
</protein>
<accession>C4JZ00</accession>
<dbReference type="PANTHER" id="PTHR42791">
    <property type="entry name" value="GNAT FAMILY ACETYLTRANSFERASE"/>
    <property type="match status" value="1"/>
</dbReference>
<gene>
    <name evidence="2" type="ORF">UREG_07401</name>
</gene>
<dbReference type="OMA" id="YTFYEEM"/>
<dbReference type="VEuPathDB" id="FungiDB:UREG_07401"/>
<feature type="domain" description="N-acetyltransferase" evidence="1">
    <location>
        <begin position="9"/>
        <end position="225"/>
    </location>
</feature>
<evidence type="ECO:0000313" key="2">
    <source>
        <dbReference type="EMBL" id="EEP82536.1"/>
    </source>
</evidence>
<dbReference type="SUPFAM" id="SSF55729">
    <property type="entry name" value="Acyl-CoA N-acyltransferases (Nat)"/>
    <property type="match status" value="1"/>
</dbReference>
<dbReference type="Pfam" id="PF13673">
    <property type="entry name" value="Acetyltransf_10"/>
    <property type="match status" value="1"/>
</dbReference>
<evidence type="ECO:0000313" key="3">
    <source>
        <dbReference type="Proteomes" id="UP000002058"/>
    </source>
</evidence>
<dbReference type="KEGG" id="ure:UREG_07401"/>
<dbReference type="EMBL" id="CH476619">
    <property type="protein sequence ID" value="EEP82536.1"/>
    <property type="molecule type" value="Genomic_DNA"/>
</dbReference>
<dbReference type="HOGENOM" id="CLU_060131_6_3_1"/>
<dbReference type="InterPro" id="IPR016181">
    <property type="entry name" value="Acyl_CoA_acyltransferase"/>
</dbReference>
<dbReference type="STRING" id="336963.C4JZ00"/>
<dbReference type="GO" id="GO:0016747">
    <property type="term" value="F:acyltransferase activity, transferring groups other than amino-acyl groups"/>
    <property type="evidence" value="ECO:0007669"/>
    <property type="project" value="InterPro"/>
</dbReference>
<sequence>MAEQTSTPISIRYATESELPALARLELLAFPSSRYLSNTFPNADQQALQNYKSIVLCTPFSNPRAHFLVAIDPATDQIVAYSCWSIPTSYQYGDPARTVISSEAEEKAANSFQYSPEGMNMDIHNMFISTLEAKKQFHTNEHDIILNMLCVLPDYQGKGIGRQFLKWGMDKADELGARIYLESTPAGYPVYLKYGWDLVEECVIDYTRFGGAGSQTFLLMIRNPRASAT</sequence>
<dbReference type="OrthoDB" id="410198at2759"/>
<dbReference type="PROSITE" id="PS51186">
    <property type="entry name" value="GNAT"/>
    <property type="match status" value="1"/>
</dbReference>
<dbReference type="InParanoid" id="C4JZ00"/>
<keyword evidence="3" id="KW-1185">Reference proteome</keyword>
<dbReference type="AlphaFoldDB" id="C4JZ00"/>
<dbReference type="Gene3D" id="3.40.630.30">
    <property type="match status" value="1"/>
</dbReference>
<reference evidence="3" key="1">
    <citation type="journal article" date="2009" name="Genome Res.">
        <title>Comparative genomic analyses of the human fungal pathogens Coccidioides and their relatives.</title>
        <authorList>
            <person name="Sharpton T.J."/>
            <person name="Stajich J.E."/>
            <person name="Rounsley S.D."/>
            <person name="Gardner M.J."/>
            <person name="Wortman J.R."/>
            <person name="Jordar V.S."/>
            <person name="Maiti R."/>
            <person name="Kodira C.D."/>
            <person name="Neafsey D.E."/>
            <person name="Zeng Q."/>
            <person name="Hung C.-Y."/>
            <person name="McMahan C."/>
            <person name="Muszewska A."/>
            <person name="Grynberg M."/>
            <person name="Mandel M.A."/>
            <person name="Kellner E.M."/>
            <person name="Barker B.M."/>
            <person name="Galgiani J.N."/>
            <person name="Orbach M.J."/>
            <person name="Kirkland T.N."/>
            <person name="Cole G.T."/>
            <person name="Henn M.R."/>
            <person name="Birren B.W."/>
            <person name="Taylor J.W."/>
        </authorList>
    </citation>
    <scope>NUCLEOTIDE SEQUENCE [LARGE SCALE GENOMIC DNA]</scope>
    <source>
        <strain evidence="3">UAMH 1704</strain>
    </source>
</reference>
<dbReference type="RefSeq" id="XP_002582628.1">
    <property type="nucleotide sequence ID" value="XM_002582582.1"/>
</dbReference>
<dbReference type="CDD" id="cd04301">
    <property type="entry name" value="NAT_SF"/>
    <property type="match status" value="1"/>
</dbReference>
<dbReference type="InterPro" id="IPR000182">
    <property type="entry name" value="GNAT_dom"/>
</dbReference>
<organism evidence="2 3">
    <name type="scientific">Uncinocarpus reesii (strain UAMH 1704)</name>
    <dbReference type="NCBI Taxonomy" id="336963"/>
    <lineage>
        <taxon>Eukaryota</taxon>
        <taxon>Fungi</taxon>
        <taxon>Dikarya</taxon>
        <taxon>Ascomycota</taxon>
        <taxon>Pezizomycotina</taxon>
        <taxon>Eurotiomycetes</taxon>
        <taxon>Eurotiomycetidae</taxon>
        <taxon>Onygenales</taxon>
        <taxon>Onygenaceae</taxon>
        <taxon>Uncinocarpus</taxon>
    </lineage>
</organism>
<proteinExistence type="predicted"/>
<dbReference type="eggNOG" id="ENOG502SC13">
    <property type="taxonomic scope" value="Eukaryota"/>
</dbReference>
<dbReference type="GeneID" id="8440002"/>
<evidence type="ECO:0000259" key="1">
    <source>
        <dbReference type="PROSITE" id="PS51186"/>
    </source>
</evidence>
<dbReference type="Proteomes" id="UP000002058">
    <property type="component" value="Unassembled WGS sequence"/>
</dbReference>
<dbReference type="PANTHER" id="PTHR42791:SF2">
    <property type="entry name" value="N-ACETYLTRANSFERASE DOMAIN-CONTAINING PROTEIN"/>
    <property type="match status" value="1"/>
</dbReference>
<name>C4JZ00_UNCRE</name>
<dbReference type="InterPro" id="IPR052523">
    <property type="entry name" value="Trichothecene_AcTrans"/>
</dbReference>